<name>A0ACB7GC80_MANES</name>
<dbReference type="EMBL" id="CM004401">
    <property type="protein sequence ID" value="KAG8637827.1"/>
    <property type="molecule type" value="Genomic_DNA"/>
</dbReference>
<protein>
    <submittedName>
        <fullName evidence="1">Uncharacterized protein</fullName>
    </submittedName>
</protein>
<keyword evidence="2" id="KW-1185">Reference proteome</keyword>
<reference evidence="2" key="1">
    <citation type="journal article" date="2016" name="Nat. Biotechnol.">
        <title>Sequencing wild and cultivated cassava and related species reveals extensive interspecific hybridization and genetic diversity.</title>
        <authorList>
            <person name="Bredeson J.V."/>
            <person name="Lyons J.B."/>
            <person name="Prochnik S.E."/>
            <person name="Wu G.A."/>
            <person name="Ha C.M."/>
            <person name="Edsinger-Gonzales E."/>
            <person name="Grimwood J."/>
            <person name="Schmutz J."/>
            <person name="Rabbi I.Y."/>
            <person name="Egesi C."/>
            <person name="Nauluvula P."/>
            <person name="Lebot V."/>
            <person name="Ndunguru J."/>
            <person name="Mkamilo G."/>
            <person name="Bart R.S."/>
            <person name="Setter T.L."/>
            <person name="Gleadow R.M."/>
            <person name="Kulakow P."/>
            <person name="Ferguson M.E."/>
            <person name="Rounsley S."/>
            <person name="Rokhsar D.S."/>
        </authorList>
    </citation>
    <scope>NUCLEOTIDE SEQUENCE [LARGE SCALE GENOMIC DNA]</scope>
    <source>
        <strain evidence="2">cv. AM560-2</strain>
    </source>
</reference>
<gene>
    <name evidence="1" type="ORF">MANES_15G168150v8</name>
</gene>
<organism evidence="1 2">
    <name type="scientific">Manihot esculenta</name>
    <name type="common">Cassava</name>
    <name type="synonym">Jatropha manihot</name>
    <dbReference type="NCBI Taxonomy" id="3983"/>
    <lineage>
        <taxon>Eukaryota</taxon>
        <taxon>Viridiplantae</taxon>
        <taxon>Streptophyta</taxon>
        <taxon>Embryophyta</taxon>
        <taxon>Tracheophyta</taxon>
        <taxon>Spermatophyta</taxon>
        <taxon>Magnoliopsida</taxon>
        <taxon>eudicotyledons</taxon>
        <taxon>Gunneridae</taxon>
        <taxon>Pentapetalae</taxon>
        <taxon>rosids</taxon>
        <taxon>fabids</taxon>
        <taxon>Malpighiales</taxon>
        <taxon>Euphorbiaceae</taxon>
        <taxon>Crotonoideae</taxon>
        <taxon>Manihoteae</taxon>
        <taxon>Manihot</taxon>
    </lineage>
</organism>
<comment type="caution">
    <text evidence="1">The sequence shown here is derived from an EMBL/GenBank/DDBJ whole genome shotgun (WGS) entry which is preliminary data.</text>
</comment>
<accession>A0ACB7GC80</accession>
<dbReference type="Proteomes" id="UP000091857">
    <property type="component" value="Chromosome 15"/>
</dbReference>
<evidence type="ECO:0000313" key="1">
    <source>
        <dbReference type="EMBL" id="KAG8637827.1"/>
    </source>
</evidence>
<proteinExistence type="predicted"/>
<sequence length="70" mass="8051">MLQQKVRALPTIFLLFLEKADLWVFHFQVSVEDVEKLCIVGGNLIGIHENLEDVSETPRALPSTSFAYFW</sequence>
<evidence type="ECO:0000313" key="2">
    <source>
        <dbReference type="Proteomes" id="UP000091857"/>
    </source>
</evidence>